<dbReference type="EMBL" id="WKFB01000183">
    <property type="protein sequence ID" value="KAF6732724.1"/>
    <property type="molecule type" value="Genomic_DNA"/>
</dbReference>
<organism evidence="2 3">
    <name type="scientific">Oryzias melastigma</name>
    <name type="common">Marine medaka</name>
    <dbReference type="NCBI Taxonomy" id="30732"/>
    <lineage>
        <taxon>Eukaryota</taxon>
        <taxon>Metazoa</taxon>
        <taxon>Chordata</taxon>
        <taxon>Craniata</taxon>
        <taxon>Vertebrata</taxon>
        <taxon>Euteleostomi</taxon>
        <taxon>Actinopterygii</taxon>
        <taxon>Neopterygii</taxon>
        <taxon>Teleostei</taxon>
        <taxon>Neoteleostei</taxon>
        <taxon>Acanthomorphata</taxon>
        <taxon>Ovalentaria</taxon>
        <taxon>Atherinomorphae</taxon>
        <taxon>Beloniformes</taxon>
        <taxon>Adrianichthyidae</taxon>
        <taxon>Oryziinae</taxon>
        <taxon>Oryzias</taxon>
    </lineage>
</organism>
<comment type="caution">
    <text evidence="2">The sequence shown here is derived from an EMBL/GenBank/DDBJ whole genome shotgun (WGS) entry which is preliminary data.</text>
</comment>
<accession>A0A834CP81</accession>
<evidence type="ECO:0000313" key="3">
    <source>
        <dbReference type="Proteomes" id="UP000646548"/>
    </source>
</evidence>
<sequence>MAKVFPKCSGQPKLAPSSACGLAGPGRAARCSGRPWRSAVRRGAHSELGAKVDARLPSLEEVREEGSPAPRSDAALTASLKKERRESWWSVTVRVHCPATCPLPRGEVKAQHWSEDSLTPSFLLARAAESRIPRVRAALCGSLASGGRKLKFKCGRDVQSAERRESGD</sequence>
<gene>
    <name evidence="2" type="ORF">FQA47_008332</name>
</gene>
<evidence type="ECO:0000313" key="2">
    <source>
        <dbReference type="EMBL" id="KAF6732724.1"/>
    </source>
</evidence>
<dbReference type="Proteomes" id="UP000646548">
    <property type="component" value="Unassembled WGS sequence"/>
</dbReference>
<feature type="region of interest" description="Disordered" evidence="1">
    <location>
        <begin position="1"/>
        <end position="23"/>
    </location>
</feature>
<reference evidence="2" key="1">
    <citation type="journal article" name="BMC Genomics">
        <title>Long-read sequencing and de novo genome assembly of marine medaka (Oryzias melastigma).</title>
        <authorList>
            <person name="Liang P."/>
            <person name="Saqib H.S.A."/>
            <person name="Ni X."/>
            <person name="Shen Y."/>
        </authorList>
    </citation>
    <scope>NUCLEOTIDE SEQUENCE</scope>
    <source>
        <strain evidence="2">Bigg-433</strain>
    </source>
</reference>
<evidence type="ECO:0000256" key="1">
    <source>
        <dbReference type="SAM" id="MobiDB-lite"/>
    </source>
</evidence>
<protein>
    <submittedName>
        <fullName evidence="2">Uncharacterized protein</fullName>
    </submittedName>
</protein>
<name>A0A834CP81_ORYME</name>
<proteinExistence type="predicted"/>
<dbReference type="AlphaFoldDB" id="A0A834CP81"/>